<organism evidence="1 2">
    <name type="scientific">Algoriphagus marincola HL-49</name>
    <dbReference type="NCBI Taxonomy" id="1305737"/>
    <lineage>
        <taxon>Bacteria</taxon>
        <taxon>Pseudomonadati</taxon>
        <taxon>Bacteroidota</taxon>
        <taxon>Cytophagia</taxon>
        <taxon>Cytophagales</taxon>
        <taxon>Cyclobacteriaceae</taxon>
        <taxon>Algoriphagus</taxon>
    </lineage>
</organism>
<proteinExistence type="predicted"/>
<dbReference type="eggNOG" id="ENOG502Z7MB">
    <property type="taxonomic scope" value="Bacteria"/>
</dbReference>
<dbReference type="PROSITE" id="PS51257">
    <property type="entry name" value="PROKAR_LIPOPROTEIN"/>
    <property type="match status" value="1"/>
</dbReference>
<evidence type="ECO:0000313" key="2">
    <source>
        <dbReference type="Proteomes" id="UP000050421"/>
    </source>
</evidence>
<dbReference type="InterPro" id="IPR027056">
    <property type="entry name" value="Gluconate_2DH_su3"/>
</dbReference>
<comment type="caution">
    <text evidence="1">The sequence shown here is derived from an EMBL/GenBank/DDBJ whole genome shotgun (WGS) entry which is preliminary data.</text>
</comment>
<dbReference type="EMBL" id="LJXT01000049">
    <property type="protein sequence ID" value="KPQ15615.1"/>
    <property type="molecule type" value="Genomic_DNA"/>
</dbReference>
<accession>A0A0P8BZ93</accession>
<dbReference type="PATRIC" id="fig|1305737.6.peg.2416"/>
<dbReference type="AlphaFoldDB" id="A0A0P8BZ93"/>
<gene>
    <name evidence="1" type="ORF">HLUCCX10_08925</name>
</gene>
<dbReference type="Proteomes" id="UP000050421">
    <property type="component" value="Unassembled WGS sequence"/>
</dbReference>
<reference evidence="1 2" key="1">
    <citation type="submission" date="2015-09" db="EMBL/GenBank/DDBJ databases">
        <title>Identification and resolution of microdiversity through metagenomic sequencing of parallel consortia.</title>
        <authorList>
            <person name="Nelson W.C."/>
            <person name="Romine M.F."/>
            <person name="Lindemann S.R."/>
        </authorList>
    </citation>
    <scope>NUCLEOTIDE SEQUENCE [LARGE SCALE GENOMIC DNA]</scope>
    <source>
        <strain evidence="1">HL-49</strain>
    </source>
</reference>
<dbReference type="STRING" id="1305737.GCA_000526355_02001"/>
<protein>
    <submittedName>
        <fullName evidence="1">Gluconate 2-dehydrogenase subunit 3</fullName>
    </submittedName>
</protein>
<name>A0A0P8BZ93_9BACT</name>
<dbReference type="Pfam" id="PF13618">
    <property type="entry name" value="Gluconate_2-dh3"/>
    <property type="match status" value="1"/>
</dbReference>
<dbReference type="OrthoDB" id="129242at2"/>
<evidence type="ECO:0000313" key="1">
    <source>
        <dbReference type="EMBL" id="KPQ15615.1"/>
    </source>
</evidence>
<sequence length="234" mass="26345">MNRRENLKLLFTGSLGAGLMLTGCETEEQAVTGQIFEGGTPGGRTAEEKARDAKLLADSFFTEEERKKLDTLVDIIMPADSESPAATELKVTDFMDFMMLDQPGYQTPMRGGLMWLDFEADEKFGKPFNELSKDQVIEIVELVAWPDKADPAYEGGVRWFNLLRNLTCTGYFTTEAGWKYMGYKGNTPNVWDGIPQQVLDRHGLSNPEKYTAFYLKPEDRGKVVEWDDEGNIIG</sequence>